<name>A0A512C1R2_9HYPH</name>
<dbReference type="EMBL" id="BJYU01000158">
    <property type="protein sequence ID" value="GEO18156.1"/>
    <property type="molecule type" value="Genomic_DNA"/>
</dbReference>
<proteinExistence type="predicted"/>
<reference evidence="1 2" key="1">
    <citation type="submission" date="2019-07" db="EMBL/GenBank/DDBJ databases">
        <title>Whole genome shotgun sequence of Microvirga aerophila NBRC 106136.</title>
        <authorList>
            <person name="Hosoyama A."/>
            <person name="Uohara A."/>
            <person name="Ohji S."/>
            <person name="Ichikawa N."/>
        </authorList>
    </citation>
    <scope>NUCLEOTIDE SEQUENCE [LARGE SCALE GENOMIC DNA]</scope>
    <source>
        <strain evidence="1 2">NBRC 106136</strain>
    </source>
</reference>
<evidence type="ECO:0000313" key="1">
    <source>
        <dbReference type="EMBL" id="GEO18156.1"/>
    </source>
</evidence>
<protein>
    <submittedName>
        <fullName evidence="1">Uncharacterized protein</fullName>
    </submittedName>
</protein>
<gene>
    <name evidence="1" type="ORF">MAE02_58520</name>
</gene>
<evidence type="ECO:0000313" key="2">
    <source>
        <dbReference type="Proteomes" id="UP000321085"/>
    </source>
</evidence>
<dbReference type="Proteomes" id="UP000321085">
    <property type="component" value="Unassembled WGS sequence"/>
</dbReference>
<keyword evidence="2" id="KW-1185">Reference proteome</keyword>
<dbReference type="AlphaFoldDB" id="A0A512C1R2"/>
<organism evidence="1 2">
    <name type="scientific">Microvirga aerophila</name>
    <dbReference type="NCBI Taxonomy" id="670291"/>
    <lineage>
        <taxon>Bacteria</taxon>
        <taxon>Pseudomonadati</taxon>
        <taxon>Pseudomonadota</taxon>
        <taxon>Alphaproteobacteria</taxon>
        <taxon>Hyphomicrobiales</taxon>
        <taxon>Methylobacteriaceae</taxon>
        <taxon>Microvirga</taxon>
    </lineage>
</organism>
<dbReference type="OrthoDB" id="9553377at2"/>
<accession>A0A512C1R2</accession>
<comment type="caution">
    <text evidence="1">The sequence shown here is derived from an EMBL/GenBank/DDBJ whole genome shotgun (WGS) entry which is preliminary data.</text>
</comment>
<sequence>MSSPTILRARLAQRPAVHVLCDRVFLQYPIHLPHVVVAPLSALQMETEAQVTAQYVFEVVKGHVEAAGIDQLAQQGQQGQQGQQARPAAVIACFNMGGRTPQQLEAEALRRVDALRQVISWATGNETGPFAIVTATPDGTYFRLLPPPVSQRHRLGPESQSDFTARLAHILELAEQNERFAFALSMLHDATRERNPQFKVARLFACLEALAYKLKSADRPSRRAVTFMLGLDEGGTSQVAFDGKSVRYDAIELARLLRDKLFHGAPIEEKDHKGVPVEAFQLLRSRPDQIISELRSHCELEIGRWAIDTSIARAVAEGRASPLPVGHPAITTGGGALRTQAAVS</sequence>